<gene>
    <name evidence="2" type="ORF">KIPB_008026</name>
</gene>
<evidence type="ECO:0000313" key="2">
    <source>
        <dbReference type="EMBL" id="GIQ86215.1"/>
    </source>
</evidence>
<reference evidence="2 3" key="1">
    <citation type="journal article" date="2018" name="PLoS ONE">
        <title>The draft genome of Kipferlia bialata reveals reductive genome evolution in fornicate parasites.</title>
        <authorList>
            <person name="Tanifuji G."/>
            <person name="Takabayashi S."/>
            <person name="Kume K."/>
            <person name="Takagi M."/>
            <person name="Nakayama T."/>
            <person name="Kamikawa R."/>
            <person name="Inagaki Y."/>
            <person name="Hashimoto T."/>
        </authorList>
    </citation>
    <scope>NUCLEOTIDE SEQUENCE [LARGE SCALE GENOMIC DNA]</scope>
    <source>
        <strain evidence="2">NY0173</strain>
    </source>
</reference>
<dbReference type="AlphaFoldDB" id="A0A9K3D281"/>
<dbReference type="EMBL" id="BDIP01002383">
    <property type="protein sequence ID" value="GIQ86215.1"/>
    <property type="molecule type" value="Genomic_DNA"/>
</dbReference>
<accession>A0A9K3D281</accession>
<protein>
    <submittedName>
        <fullName evidence="2">Uncharacterized protein</fullName>
    </submittedName>
</protein>
<keyword evidence="3" id="KW-1185">Reference proteome</keyword>
<dbReference type="OrthoDB" id="6228811at2759"/>
<organism evidence="2 3">
    <name type="scientific">Kipferlia bialata</name>
    <dbReference type="NCBI Taxonomy" id="797122"/>
    <lineage>
        <taxon>Eukaryota</taxon>
        <taxon>Metamonada</taxon>
        <taxon>Carpediemonas-like organisms</taxon>
        <taxon>Kipferlia</taxon>
    </lineage>
</organism>
<evidence type="ECO:0000256" key="1">
    <source>
        <dbReference type="SAM" id="MobiDB-lite"/>
    </source>
</evidence>
<name>A0A9K3D281_9EUKA</name>
<feature type="region of interest" description="Disordered" evidence="1">
    <location>
        <begin position="1"/>
        <end position="94"/>
    </location>
</feature>
<dbReference type="Proteomes" id="UP000265618">
    <property type="component" value="Unassembled WGS sequence"/>
</dbReference>
<comment type="caution">
    <text evidence="2">The sequence shown here is derived from an EMBL/GenBank/DDBJ whole genome shotgun (WGS) entry which is preliminary data.</text>
</comment>
<evidence type="ECO:0000313" key="3">
    <source>
        <dbReference type="Proteomes" id="UP000265618"/>
    </source>
</evidence>
<sequence>MRERERAGSPMGDRPGHSVFASHSPRFRPSTSASPGPGAYAVDKSNQAATRRAKPTPALGGYSFPRQPRNIDKRPEQRSPGPGRYITYQRKPTQ</sequence>
<proteinExistence type="predicted"/>